<proteinExistence type="predicted"/>
<accession>A0ABN0UTZ6</accession>
<gene>
    <name evidence="2" type="ORF">GCM10009539_53600</name>
</gene>
<dbReference type="InterPro" id="IPR025447">
    <property type="entry name" value="DUF4192"/>
</dbReference>
<dbReference type="Proteomes" id="UP001500967">
    <property type="component" value="Unassembled WGS sequence"/>
</dbReference>
<dbReference type="EMBL" id="BAAAGX010000020">
    <property type="protein sequence ID" value="GAA0261303.1"/>
    <property type="molecule type" value="Genomic_DNA"/>
</dbReference>
<reference evidence="2 3" key="1">
    <citation type="journal article" date="2019" name="Int. J. Syst. Evol. Microbiol.">
        <title>The Global Catalogue of Microorganisms (GCM) 10K type strain sequencing project: providing services to taxonomists for standard genome sequencing and annotation.</title>
        <authorList>
            <consortium name="The Broad Institute Genomics Platform"/>
            <consortium name="The Broad Institute Genome Sequencing Center for Infectious Disease"/>
            <person name="Wu L."/>
            <person name="Ma J."/>
        </authorList>
    </citation>
    <scope>NUCLEOTIDE SEQUENCE [LARGE SCALE GENOMIC DNA]</scope>
    <source>
        <strain evidence="2 3">JCM 10425</strain>
    </source>
</reference>
<dbReference type="Pfam" id="PF13830">
    <property type="entry name" value="DUF4192"/>
    <property type="match status" value="1"/>
</dbReference>
<evidence type="ECO:0000256" key="1">
    <source>
        <dbReference type="SAM" id="MobiDB-lite"/>
    </source>
</evidence>
<organism evidence="2 3">
    <name type="scientific">Cryptosporangium japonicum</name>
    <dbReference type="NCBI Taxonomy" id="80872"/>
    <lineage>
        <taxon>Bacteria</taxon>
        <taxon>Bacillati</taxon>
        <taxon>Actinomycetota</taxon>
        <taxon>Actinomycetes</taxon>
        <taxon>Cryptosporangiales</taxon>
        <taxon>Cryptosporangiaceae</taxon>
        <taxon>Cryptosporangium</taxon>
    </lineage>
</organism>
<protein>
    <recommendedName>
        <fullName evidence="4">DUF4192 domain-containing protein</fullName>
    </recommendedName>
</protein>
<keyword evidence="3" id="KW-1185">Reference proteome</keyword>
<evidence type="ECO:0008006" key="4">
    <source>
        <dbReference type="Google" id="ProtNLM"/>
    </source>
</evidence>
<comment type="caution">
    <text evidence="2">The sequence shown here is derived from an EMBL/GenBank/DDBJ whole genome shotgun (WGS) entry which is preliminary data.</text>
</comment>
<sequence>MCGGWAGAGRVARLLVMTTPPPPPDRPTVRLGSPPDIVRAIPSLLGFHPGSSLVALGLAGRRLRLRMTVRVDLPPPGLEAAVADQVAERLRGAKVSACVVVLFTAPADAGPGADRGGTALPGAGMARAAAESLRGAGLDVRELLRTESGRWWSYTCAAPCCPPEGRPVGPAPTTLLDVLRVAAGRPVFADRSALVASVGRGPGEPTGALLAAIHAREAALAGLRPGTRAARDLVDLHQLLIRGSAHRGAPRESAPARPAAAAFAPDDQDIAQVAVALTHPAVRDACVAWTAGPLADAAVVLWGEAVRRVPAPYAAAPATLLAVSAYRRGDGALADACLRRALDDDPDYRMAELVLTGLTNGLGPDDVEEALGLDGAGSVGGPRWPSSGSAPNPGGGTDAR</sequence>
<feature type="region of interest" description="Disordered" evidence="1">
    <location>
        <begin position="361"/>
        <end position="400"/>
    </location>
</feature>
<evidence type="ECO:0000313" key="2">
    <source>
        <dbReference type="EMBL" id="GAA0261303.1"/>
    </source>
</evidence>
<evidence type="ECO:0000313" key="3">
    <source>
        <dbReference type="Proteomes" id="UP001500967"/>
    </source>
</evidence>
<name>A0ABN0UTZ6_9ACTN</name>